<sequence length="653" mass="70618">MATFESSHELLFVVPGDPQQNTGGYRYVRELVAALNQAVVLNQPGISARIAGLPGQFPQPDTVALTAMNELLASAAEQSWVVLDGLAMSAMPEILEAHRSRLNLVALIHHPLADETDLSSQQQARFFAAEKRALAAVPHVVTTSRFTAERLRDFGVASDRIHIAEPGVEKRASGAPEHSANGTADVAKTIRLLCVAQLSPRKAQHQLVEALSGLKELPWQCVLVGACDRNPHYAEQVRQQIQRAGLCSRISLTGEVDGDALATLYNNADVFVLPSLYEGYGMVIDEALGVGLPIISSNGGALLHTADRPGVAMYNAGDVAALRERLGGWITNPDVLAQARLRAESESLRVRTWADTAAAFKAALTDFQSRHPHTEFSADWLSLRQPADYKARSQNLNAMLRDWLQQKSGDQIRPQPPTLVDLGTGLGSNVGYLVKVLDKPQKWLLIDQDTGLLAAAVARLEPLGLSVEPRALQLLPQTFAGLLPADTRLVTASALIDLVSAQWLQALVEEVADKRAALLVVLSYAGRFDLSPRHPDDDLLRVLVNQHQHGDKGLGAALGPSATAALTAELQSCGYEVHIAASDWQLGEGEGEKHAELARQLMHGWVNAAIQQDLDQSTRLKVWLDARERQLAAGALRITVCHEDLLALPSRAG</sequence>
<reference evidence="4 5" key="1">
    <citation type="submission" date="2015-05" db="EMBL/GenBank/DDBJ databases">
        <title>Complete genome of Marinobacter psychrophilus strain 20041T isolated from sea-ice of the Canadian Basin.</title>
        <authorList>
            <person name="Song L."/>
            <person name="Ren L."/>
            <person name="Yu Y."/>
            <person name="Wang X."/>
        </authorList>
    </citation>
    <scope>NUCLEOTIDE SEQUENCE [LARGE SCALE GENOMIC DNA]</scope>
    <source>
        <strain evidence="4 5">20041</strain>
    </source>
</reference>
<dbReference type="Pfam" id="PF00534">
    <property type="entry name" value="Glycos_transf_1"/>
    <property type="match status" value="1"/>
</dbReference>
<evidence type="ECO:0000313" key="5">
    <source>
        <dbReference type="Proteomes" id="UP000036406"/>
    </source>
</evidence>
<feature type="domain" description="Glycosyltransferase subfamily 4-like N-terminal" evidence="3">
    <location>
        <begin position="93"/>
        <end position="169"/>
    </location>
</feature>
<organism evidence="4 5">
    <name type="scientific">Marinobacter psychrophilus</name>
    <dbReference type="NCBI Taxonomy" id="330734"/>
    <lineage>
        <taxon>Bacteria</taxon>
        <taxon>Pseudomonadati</taxon>
        <taxon>Pseudomonadota</taxon>
        <taxon>Gammaproteobacteria</taxon>
        <taxon>Pseudomonadales</taxon>
        <taxon>Marinobacteraceae</taxon>
        <taxon>Marinobacter</taxon>
    </lineage>
</organism>
<dbReference type="GO" id="GO:0009103">
    <property type="term" value="P:lipopolysaccharide biosynthetic process"/>
    <property type="evidence" value="ECO:0007669"/>
    <property type="project" value="TreeGrafter"/>
</dbReference>
<evidence type="ECO:0000256" key="1">
    <source>
        <dbReference type="ARBA" id="ARBA00022679"/>
    </source>
</evidence>
<proteinExistence type="predicted"/>
<dbReference type="EMBL" id="CP011494">
    <property type="protein sequence ID" value="AKO52465.1"/>
    <property type="molecule type" value="Genomic_DNA"/>
</dbReference>
<dbReference type="Proteomes" id="UP000036406">
    <property type="component" value="Chromosome"/>
</dbReference>
<dbReference type="PANTHER" id="PTHR46401:SF2">
    <property type="entry name" value="GLYCOSYLTRANSFERASE WBBK-RELATED"/>
    <property type="match status" value="1"/>
</dbReference>
<feature type="domain" description="Glycosyl transferase family 1" evidence="2">
    <location>
        <begin position="189"/>
        <end position="334"/>
    </location>
</feature>
<keyword evidence="1 4" id="KW-0808">Transferase</keyword>
<dbReference type="KEGG" id="mpq:ABA45_08560"/>
<dbReference type="SUPFAM" id="SSF53756">
    <property type="entry name" value="UDP-Glycosyltransferase/glycogen phosphorylase"/>
    <property type="match status" value="1"/>
</dbReference>
<name>A0A0H4I442_9GAMM</name>
<evidence type="ECO:0000313" key="4">
    <source>
        <dbReference type="EMBL" id="AKO52465.1"/>
    </source>
</evidence>
<protein>
    <submittedName>
        <fullName evidence="4">Glycosyl transferase</fullName>
    </submittedName>
</protein>
<dbReference type="SUPFAM" id="SSF53335">
    <property type="entry name" value="S-adenosyl-L-methionine-dependent methyltransferases"/>
    <property type="match status" value="1"/>
</dbReference>
<dbReference type="InterPro" id="IPR001296">
    <property type="entry name" value="Glyco_trans_1"/>
</dbReference>
<dbReference type="Gene3D" id="3.40.50.2000">
    <property type="entry name" value="Glycogen Phosphorylase B"/>
    <property type="match status" value="2"/>
</dbReference>
<dbReference type="PATRIC" id="fig|330734.3.peg.1798"/>
<dbReference type="CDD" id="cd03801">
    <property type="entry name" value="GT4_PimA-like"/>
    <property type="match status" value="1"/>
</dbReference>
<dbReference type="GO" id="GO:0016757">
    <property type="term" value="F:glycosyltransferase activity"/>
    <property type="evidence" value="ECO:0007669"/>
    <property type="project" value="InterPro"/>
</dbReference>
<dbReference type="InterPro" id="IPR028098">
    <property type="entry name" value="Glyco_trans_4-like_N"/>
</dbReference>
<evidence type="ECO:0000259" key="2">
    <source>
        <dbReference type="Pfam" id="PF00534"/>
    </source>
</evidence>
<gene>
    <name evidence="4" type="ORF">ABA45_08560</name>
</gene>
<dbReference type="InterPro" id="IPR029063">
    <property type="entry name" value="SAM-dependent_MTases_sf"/>
</dbReference>
<evidence type="ECO:0000259" key="3">
    <source>
        <dbReference type="Pfam" id="PF13439"/>
    </source>
</evidence>
<dbReference type="Pfam" id="PF13439">
    <property type="entry name" value="Glyco_transf_4"/>
    <property type="match status" value="1"/>
</dbReference>
<accession>A0A0H4I442</accession>
<keyword evidence="5" id="KW-1185">Reference proteome</keyword>
<dbReference type="STRING" id="330734.ABA45_08560"/>
<dbReference type="RefSeq" id="WP_048385350.1">
    <property type="nucleotide sequence ID" value="NZ_CP011494.1"/>
</dbReference>
<dbReference type="PANTHER" id="PTHR46401">
    <property type="entry name" value="GLYCOSYLTRANSFERASE WBBK-RELATED"/>
    <property type="match status" value="1"/>
</dbReference>
<dbReference type="AlphaFoldDB" id="A0A0H4I442"/>